<gene>
    <name evidence="2" type="ORF">B0I10_104126</name>
</gene>
<feature type="domain" description="Methyltransferase FkbM" evidence="1">
    <location>
        <begin position="76"/>
        <end position="231"/>
    </location>
</feature>
<evidence type="ECO:0000259" key="1">
    <source>
        <dbReference type="Pfam" id="PF05050"/>
    </source>
</evidence>
<dbReference type="GO" id="GO:0008168">
    <property type="term" value="F:methyltransferase activity"/>
    <property type="evidence" value="ECO:0007669"/>
    <property type="project" value="UniProtKB-KW"/>
</dbReference>
<evidence type="ECO:0000313" key="2">
    <source>
        <dbReference type="EMBL" id="RAR48989.1"/>
    </source>
</evidence>
<dbReference type="OrthoDB" id="9812600at2"/>
<dbReference type="InterPro" id="IPR052514">
    <property type="entry name" value="SAM-dependent_MTase"/>
</dbReference>
<dbReference type="EMBL" id="QLSV01000004">
    <property type="protein sequence ID" value="RAR48989.1"/>
    <property type="molecule type" value="Genomic_DNA"/>
</dbReference>
<keyword evidence="3" id="KW-1185">Reference proteome</keyword>
<dbReference type="Gene3D" id="3.40.50.150">
    <property type="entry name" value="Vaccinia Virus protein VP39"/>
    <property type="match status" value="1"/>
</dbReference>
<comment type="caution">
    <text evidence="2">The sequence shown here is derived from an EMBL/GenBank/DDBJ whole genome shotgun (WGS) entry which is preliminary data.</text>
</comment>
<dbReference type="AlphaFoldDB" id="A0A328X190"/>
<accession>A0A328X190</accession>
<dbReference type="Proteomes" id="UP000249518">
    <property type="component" value="Unassembled WGS sequence"/>
</dbReference>
<keyword evidence="2" id="KW-0808">Transferase</keyword>
<dbReference type="GO" id="GO:0032259">
    <property type="term" value="P:methylation"/>
    <property type="evidence" value="ECO:0007669"/>
    <property type="project" value="UniProtKB-KW"/>
</dbReference>
<proteinExistence type="predicted"/>
<dbReference type="SUPFAM" id="SSF53335">
    <property type="entry name" value="S-adenosyl-L-methionine-dependent methyltransferases"/>
    <property type="match status" value="1"/>
</dbReference>
<evidence type="ECO:0000313" key="3">
    <source>
        <dbReference type="Proteomes" id="UP000249518"/>
    </source>
</evidence>
<protein>
    <submittedName>
        <fullName evidence="2">FkbM family methyltransferase</fullName>
    </submittedName>
</protein>
<sequence>MSRFKQYRRQFGIIKGAEIYLKLKLGIVNALKVPGIKFPIKLRPGTSDIRTFYQVFVKKEYDIDFKLNPKVIIDGGSNVGLFAILMKNRYPEAKIICIEPDPENFELLKTNISNYSDIYCINSGLWNKDTLLKVYDKYNSGKWGLVVEEDIEKGTIGAISMDSLFEKYSIDAVDVLKIDIETSERQLFSSNFENWLPKNKIVIIELHDWIDEGCSEPFFKAINKSFANYHYSTNGENVIIRNKSLA</sequence>
<dbReference type="PANTHER" id="PTHR34203">
    <property type="entry name" value="METHYLTRANSFERASE, FKBM FAMILY PROTEIN"/>
    <property type="match status" value="1"/>
</dbReference>
<dbReference type="NCBIfam" id="TIGR01444">
    <property type="entry name" value="fkbM_fam"/>
    <property type="match status" value="1"/>
</dbReference>
<reference evidence="2 3" key="1">
    <citation type="submission" date="2018-06" db="EMBL/GenBank/DDBJ databases">
        <title>Genomic Encyclopedia of Type Strains, Phase III (KMG-III): the genomes of soil and plant-associated and newly described type strains.</title>
        <authorList>
            <person name="Whitman W."/>
        </authorList>
    </citation>
    <scope>NUCLEOTIDE SEQUENCE [LARGE SCALE GENOMIC DNA]</scope>
    <source>
        <strain evidence="2 3">CGMCC 1.12504</strain>
    </source>
</reference>
<organism evidence="2 3">
    <name type="scientific">Flavobacterium lacus</name>
    <dbReference type="NCBI Taxonomy" id="1353778"/>
    <lineage>
        <taxon>Bacteria</taxon>
        <taxon>Pseudomonadati</taxon>
        <taxon>Bacteroidota</taxon>
        <taxon>Flavobacteriia</taxon>
        <taxon>Flavobacteriales</taxon>
        <taxon>Flavobacteriaceae</taxon>
        <taxon>Flavobacterium</taxon>
    </lineage>
</organism>
<dbReference type="PANTHER" id="PTHR34203:SF15">
    <property type="entry name" value="SLL1173 PROTEIN"/>
    <property type="match status" value="1"/>
</dbReference>
<name>A0A328X190_9FLAO</name>
<dbReference type="Pfam" id="PF05050">
    <property type="entry name" value="Methyltransf_21"/>
    <property type="match status" value="1"/>
</dbReference>
<keyword evidence="2" id="KW-0489">Methyltransferase</keyword>
<dbReference type="InterPro" id="IPR029063">
    <property type="entry name" value="SAM-dependent_MTases_sf"/>
</dbReference>
<dbReference type="InterPro" id="IPR006342">
    <property type="entry name" value="FkbM_mtfrase"/>
</dbReference>
<dbReference type="RefSeq" id="WP_112085446.1">
    <property type="nucleotide sequence ID" value="NZ_QLSV01000004.1"/>
</dbReference>